<evidence type="ECO:0000256" key="6">
    <source>
        <dbReference type="SAM" id="Coils"/>
    </source>
</evidence>
<dbReference type="PANTHER" id="PTHR43047:SF72">
    <property type="entry name" value="OSMOSENSING HISTIDINE PROTEIN KINASE SLN1"/>
    <property type="match status" value="1"/>
</dbReference>
<dbReference type="Pfam" id="PF02518">
    <property type="entry name" value="HATPase_c"/>
    <property type="match status" value="1"/>
</dbReference>
<evidence type="ECO:0000256" key="4">
    <source>
        <dbReference type="ARBA" id="ARBA00022679"/>
    </source>
</evidence>
<dbReference type="SMART" id="SM00388">
    <property type="entry name" value="HisKA"/>
    <property type="match status" value="1"/>
</dbReference>
<evidence type="ECO:0000256" key="1">
    <source>
        <dbReference type="ARBA" id="ARBA00000085"/>
    </source>
</evidence>
<dbReference type="PRINTS" id="PR00344">
    <property type="entry name" value="BCTRLSENSOR"/>
</dbReference>
<dbReference type="InterPro" id="IPR004358">
    <property type="entry name" value="Sig_transdc_His_kin-like_C"/>
</dbReference>
<feature type="domain" description="Histidine kinase" evidence="8">
    <location>
        <begin position="265"/>
        <end position="483"/>
    </location>
</feature>
<dbReference type="RefSeq" id="WP_200466261.1">
    <property type="nucleotide sequence ID" value="NZ_JAENRR010000050.1"/>
</dbReference>
<dbReference type="Proteomes" id="UP000605676">
    <property type="component" value="Unassembled WGS sequence"/>
</dbReference>
<evidence type="ECO:0000256" key="2">
    <source>
        <dbReference type="ARBA" id="ARBA00012438"/>
    </source>
</evidence>
<dbReference type="InterPro" id="IPR036097">
    <property type="entry name" value="HisK_dim/P_sf"/>
</dbReference>
<sequence>MQKPNTEHFTRLFKEDAVWGEQEVIKFRWVLISVILVFIAYIYFSGDTDRALTSLLLATFYIFYNAILNILLRKYGSATWIRFLSSSIDITILSVHIFNYSFLFKPIAVTTAASIYLYPVLILLSVLRYDKRLVIFSAVYSVICFNIIYAIRYPAIEPELLEKVASANWAGQTYKSAYLLVMGYFLYSIPKMINRLNEKHLATINLKRSSELCLALEKQKNELATLQLRKEQRLNKKLADQKALIEHQKEELQQANKTKDKLFSIIGHDLKSPFAAQTSIIDLILSDYRQYEKEDIREILKTIQHSAHQGLDLLGNLLDWSKQQGELVKSEITPVRLATMVLEAQSLLSHNIARKQINLINDVDPMATVCTDSNMIKTILRNILSNAIKYTNNEGTIGITTDKDDNFDLLKIKDSGIGMTKEQISRLFNIENNISTPGTNNEPGTGLGLLLCKELAEKNNAQIRIESEVGKGSTFIIAFPRINQENEN</sequence>
<dbReference type="EC" id="2.7.13.3" evidence="2"/>
<dbReference type="Gene3D" id="3.30.565.10">
    <property type="entry name" value="Histidine kinase-like ATPase, C-terminal domain"/>
    <property type="match status" value="1"/>
</dbReference>
<evidence type="ECO:0000256" key="3">
    <source>
        <dbReference type="ARBA" id="ARBA00022553"/>
    </source>
</evidence>
<feature type="transmembrane region" description="Helical" evidence="7">
    <location>
        <begin position="107"/>
        <end position="126"/>
    </location>
</feature>
<comment type="caution">
    <text evidence="9">The sequence shown here is derived from an EMBL/GenBank/DDBJ whole genome shotgun (WGS) entry which is preliminary data.</text>
</comment>
<keyword evidence="6" id="KW-0175">Coiled coil</keyword>
<keyword evidence="3" id="KW-0597">Phosphoprotein</keyword>
<comment type="catalytic activity">
    <reaction evidence="1">
        <text>ATP + protein L-histidine = ADP + protein N-phospho-L-histidine.</text>
        <dbReference type="EC" id="2.7.13.3"/>
    </reaction>
</comment>
<reference evidence="9 10" key="1">
    <citation type="submission" date="2021-01" db="EMBL/GenBank/DDBJ databases">
        <title>Carboxyliciviraga sp.nov., isolated from coastal sediments.</title>
        <authorList>
            <person name="Lu D."/>
            <person name="Zhang T."/>
        </authorList>
    </citation>
    <scope>NUCLEOTIDE SEQUENCE [LARGE SCALE GENOMIC DNA]</scope>
    <source>
        <strain evidence="9 10">N1Y132</strain>
    </source>
</reference>
<dbReference type="SUPFAM" id="SSF55874">
    <property type="entry name" value="ATPase domain of HSP90 chaperone/DNA topoisomerase II/histidine kinase"/>
    <property type="match status" value="1"/>
</dbReference>
<dbReference type="CDD" id="cd00082">
    <property type="entry name" value="HisKA"/>
    <property type="match status" value="1"/>
</dbReference>
<gene>
    <name evidence="9" type="ORF">JIV24_16960</name>
</gene>
<organism evidence="9 10">
    <name type="scientific">Carboxylicivirga marina</name>
    <dbReference type="NCBI Taxonomy" id="2800988"/>
    <lineage>
        <taxon>Bacteria</taxon>
        <taxon>Pseudomonadati</taxon>
        <taxon>Bacteroidota</taxon>
        <taxon>Bacteroidia</taxon>
        <taxon>Marinilabiliales</taxon>
        <taxon>Marinilabiliaceae</taxon>
        <taxon>Carboxylicivirga</taxon>
    </lineage>
</organism>
<dbReference type="EMBL" id="JAENRR010000050">
    <property type="protein sequence ID" value="MBK3519040.1"/>
    <property type="molecule type" value="Genomic_DNA"/>
</dbReference>
<feature type="transmembrane region" description="Helical" evidence="7">
    <location>
        <begin position="133"/>
        <end position="151"/>
    </location>
</feature>
<keyword evidence="7" id="KW-1133">Transmembrane helix</keyword>
<dbReference type="InterPro" id="IPR003594">
    <property type="entry name" value="HATPase_dom"/>
</dbReference>
<proteinExistence type="predicted"/>
<evidence type="ECO:0000256" key="5">
    <source>
        <dbReference type="ARBA" id="ARBA00022777"/>
    </source>
</evidence>
<dbReference type="InterPro" id="IPR005467">
    <property type="entry name" value="His_kinase_dom"/>
</dbReference>
<dbReference type="InterPro" id="IPR003661">
    <property type="entry name" value="HisK_dim/P_dom"/>
</dbReference>
<evidence type="ECO:0000313" key="10">
    <source>
        <dbReference type="Proteomes" id="UP000605676"/>
    </source>
</evidence>
<evidence type="ECO:0000256" key="7">
    <source>
        <dbReference type="SAM" id="Phobius"/>
    </source>
</evidence>
<dbReference type="SMART" id="SM00387">
    <property type="entry name" value="HATPase_c"/>
    <property type="match status" value="1"/>
</dbReference>
<dbReference type="Pfam" id="PF00512">
    <property type="entry name" value="HisKA"/>
    <property type="match status" value="1"/>
</dbReference>
<accession>A0ABS1HMY1</accession>
<protein>
    <recommendedName>
        <fullName evidence="2">histidine kinase</fullName>
        <ecNumber evidence="2">2.7.13.3</ecNumber>
    </recommendedName>
</protein>
<dbReference type="InterPro" id="IPR036890">
    <property type="entry name" value="HATPase_C_sf"/>
</dbReference>
<name>A0ABS1HMY1_9BACT</name>
<evidence type="ECO:0000259" key="8">
    <source>
        <dbReference type="PROSITE" id="PS50109"/>
    </source>
</evidence>
<dbReference type="PANTHER" id="PTHR43047">
    <property type="entry name" value="TWO-COMPONENT HISTIDINE PROTEIN KINASE"/>
    <property type="match status" value="1"/>
</dbReference>
<feature type="transmembrane region" description="Helical" evidence="7">
    <location>
        <begin position="52"/>
        <end position="72"/>
    </location>
</feature>
<evidence type="ECO:0000313" key="9">
    <source>
        <dbReference type="EMBL" id="MBK3519040.1"/>
    </source>
</evidence>
<keyword evidence="7" id="KW-0812">Transmembrane</keyword>
<keyword evidence="5" id="KW-0418">Kinase</keyword>
<dbReference type="PROSITE" id="PS50109">
    <property type="entry name" value="HIS_KIN"/>
    <property type="match status" value="1"/>
</dbReference>
<dbReference type="SUPFAM" id="SSF47384">
    <property type="entry name" value="Homodimeric domain of signal transducing histidine kinase"/>
    <property type="match status" value="1"/>
</dbReference>
<feature type="coiled-coil region" evidence="6">
    <location>
        <begin position="216"/>
        <end position="265"/>
    </location>
</feature>
<feature type="transmembrane region" description="Helical" evidence="7">
    <location>
        <begin position="79"/>
        <end position="101"/>
    </location>
</feature>
<keyword evidence="7" id="KW-0472">Membrane</keyword>
<keyword evidence="10" id="KW-1185">Reference proteome</keyword>
<keyword evidence="4" id="KW-0808">Transferase</keyword>
<feature type="transmembrane region" description="Helical" evidence="7">
    <location>
        <begin position="29"/>
        <end position="46"/>
    </location>
</feature>
<dbReference type="Gene3D" id="1.10.287.130">
    <property type="match status" value="1"/>
</dbReference>